<evidence type="ECO:0008006" key="3">
    <source>
        <dbReference type="Google" id="ProtNLM"/>
    </source>
</evidence>
<dbReference type="InterPro" id="IPR036390">
    <property type="entry name" value="WH_DNA-bd_sf"/>
</dbReference>
<dbReference type="SUPFAM" id="SSF46785">
    <property type="entry name" value="Winged helix' DNA-binding domain"/>
    <property type="match status" value="1"/>
</dbReference>
<gene>
    <name evidence="1" type="ORF">DLM85_08105</name>
</gene>
<keyword evidence="2" id="KW-1185">Reference proteome</keyword>
<dbReference type="AlphaFoldDB" id="A0A328BMS9"/>
<sequence length="139" mass="15147">MTPTGVAAIDDLAARIARRDQPREQLDPLRFTPERIRARVAAALPALAPGSNVRGYATMSRMCYAFVEQEEATAAQLAALGGVQRLAAGQALGALVRGGLLRWHYAGPRRRYRLTRFGEDWLLALARCEVPPAPPVAEQ</sequence>
<dbReference type="Proteomes" id="UP000248553">
    <property type="component" value="Unassembled WGS sequence"/>
</dbReference>
<organism evidence="1 2">
    <name type="scientific">Hymenobacter edaphi</name>
    <dbReference type="NCBI Taxonomy" id="2211146"/>
    <lineage>
        <taxon>Bacteria</taxon>
        <taxon>Pseudomonadati</taxon>
        <taxon>Bacteroidota</taxon>
        <taxon>Cytophagia</taxon>
        <taxon>Cytophagales</taxon>
        <taxon>Hymenobacteraceae</taxon>
        <taxon>Hymenobacter</taxon>
    </lineage>
</organism>
<protein>
    <recommendedName>
        <fullName evidence="3">ArsR family transcriptional regulator</fullName>
    </recommendedName>
</protein>
<proteinExistence type="predicted"/>
<dbReference type="EMBL" id="QHKM01000002">
    <property type="protein sequence ID" value="RAK67995.1"/>
    <property type="molecule type" value="Genomic_DNA"/>
</dbReference>
<evidence type="ECO:0000313" key="1">
    <source>
        <dbReference type="EMBL" id="RAK67995.1"/>
    </source>
</evidence>
<name>A0A328BMS9_9BACT</name>
<accession>A0A328BMS9</accession>
<comment type="caution">
    <text evidence="1">The sequence shown here is derived from an EMBL/GenBank/DDBJ whole genome shotgun (WGS) entry which is preliminary data.</text>
</comment>
<evidence type="ECO:0000313" key="2">
    <source>
        <dbReference type="Proteomes" id="UP000248553"/>
    </source>
</evidence>
<reference evidence="2" key="1">
    <citation type="submission" date="2018-05" db="EMBL/GenBank/DDBJ databases">
        <authorList>
            <person name="Nie L."/>
        </authorList>
    </citation>
    <scope>NUCLEOTIDE SEQUENCE [LARGE SCALE GENOMIC DNA]</scope>
    <source>
        <strain evidence="2">NL</strain>
    </source>
</reference>